<feature type="transmembrane region" description="Helical" evidence="5">
    <location>
        <begin position="173"/>
        <end position="192"/>
    </location>
</feature>
<feature type="transmembrane region" description="Helical" evidence="5">
    <location>
        <begin position="140"/>
        <end position="166"/>
    </location>
</feature>
<dbReference type="PANTHER" id="PTHR43229:SF3">
    <property type="entry name" value="ABC-TYPE MULTIDRUG TRANSPORT SYSTEM, PERMEASE COMPONENT"/>
    <property type="match status" value="1"/>
</dbReference>
<organism evidence="7">
    <name type="scientific">hydrothermal vent metagenome</name>
    <dbReference type="NCBI Taxonomy" id="652676"/>
    <lineage>
        <taxon>unclassified sequences</taxon>
        <taxon>metagenomes</taxon>
        <taxon>ecological metagenomes</taxon>
    </lineage>
</organism>
<evidence type="ECO:0000256" key="5">
    <source>
        <dbReference type="SAM" id="Phobius"/>
    </source>
</evidence>
<evidence type="ECO:0000256" key="2">
    <source>
        <dbReference type="ARBA" id="ARBA00022692"/>
    </source>
</evidence>
<dbReference type="GO" id="GO:0043190">
    <property type="term" value="C:ATP-binding cassette (ABC) transporter complex"/>
    <property type="evidence" value="ECO:0007669"/>
    <property type="project" value="InterPro"/>
</dbReference>
<proteinExistence type="predicted"/>
<dbReference type="InterPro" id="IPR047817">
    <property type="entry name" value="ABC2_TM_bact-type"/>
</dbReference>
<dbReference type="PANTHER" id="PTHR43229">
    <property type="entry name" value="NODULATION PROTEIN J"/>
    <property type="match status" value="1"/>
</dbReference>
<sequence>MNLPTKALQPNLLHIYFLESKNQILIMMRTLGFSIPTLLFPVMFYTFFGIIFTMSANMPTYLMVTYAVFGIMGPALFAFGVGIATERGQGWFDIKEVSPMPASAYIVSRIVLTLIFSLIVVMLLYFMGAVFANVELFRSQWLLIAIILMLGSLPFCAIGMTLGLYLKSSSAPAVINLIYLPMGFLSGLWIPINLFPSYMQYFAQVLPSYHLAQISLKVIDMDVGGNLWIHILILTAYLIVFTILAIVVYNKKDKKS</sequence>
<gene>
    <name evidence="7" type="ORF">MNBD_GAMMA03-1264</name>
</gene>
<evidence type="ECO:0000256" key="1">
    <source>
        <dbReference type="ARBA" id="ARBA00004141"/>
    </source>
</evidence>
<feature type="transmembrane region" description="Helical" evidence="5">
    <location>
        <begin position="227"/>
        <end position="249"/>
    </location>
</feature>
<feature type="transmembrane region" description="Helical" evidence="5">
    <location>
        <begin position="31"/>
        <end position="52"/>
    </location>
</feature>
<reference evidence="7" key="1">
    <citation type="submission" date="2018-06" db="EMBL/GenBank/DDBJ databases">
        <authorList>
            <person name="Zhirakovskaya E."/>
        </authorList>
    </citation>
    <scope>NUCLEOTIDE SEQUENCE</scope>
</reference>
<dbReference type="InterPro" id="IPR051784">
    <property type="entry name" value="Nod_factor_ABC_transporter"/>
</dbReference>
<keyword evidence="4 5" id="KW-0472">Membrane</keyword>
<dbReference type="PROSITE" id="PS51012">
    <property type="entry name" value="ABC_TM2"/>
    <property type="match status" value="1"/>
</dbReference>
<dbReference type="AlphaFoldDB" id="A0A3B0W7E5"/>
<name>A0A3B0W7E5_9ZZZZ</name>
<feature type="domain" description="ABC transmembrane type-2" evidence="6">
    <location>
        <begin position="28"/>
        <end position="252"/>
    </location>
</feature>
<evidence type="ECO:0000256" key="3">
    <source>
        <dbReference type="ARBA" id="ARBA00022989"/>
    </source>
</evidence>
<evidence type="ECO:0000259" key="6">
    <source>
        <dbReference type="PROSITE" id="PS51012"/>
    </source>
</evidence>
<keyword evidence="2 5" id="KW-0812">Transmembrane</keyword>
<dbReference type="InterPro" id="IPR000412">
    <property type="entry name" value="ABC_2_transport"/>
</dbReference>
<accession>A0A3B0W7E5</accession>
<feature type="transmembrane region" description="Helical" evidence="5">
    <location>
        <begin position="106"/>
        <end position="128"/>
    </location>
</feature>
<evidence type="ECO:0000256" key="4">
    <source>
        <dbReference type="ARBA" id="ARBA00023136"/>
    </source>
</evidence>
<dbReference type="InterPro" id="IPR013525">
    <property type="entry name" value="ABC2_TM"/>
</dbReference>
<dbReference type="GO" id="GO:0140359">
    <property type="term" value="F:ABC-type transporter activity"/>
    <property type="evidence" value="ECO:0007669"/>
    <property type="project" value="InterPro"/>
</dbReference>
<keyword evidence="3 5" id="KW-1133">Transmembrane helix</keyword>
<feature type="transmembrane region" description="Helical" evidence="5">
    <location>
        <begin position="64"/>
        <end position="85"/>
    </location>
</feature>
<comment type="subcellular location">
    <subcellularLocation>
        <location evidence="1">Membrane</location>
        <topology evidence="1">Multi-pass membrane protein</topology>
    </subcellularLocation>
</comment>
<evidence type="ECO:0000313" key="7">
    <source>
        <dbReference type="EMBL" id="VAW48273.1"/>
    </source>
</evidence>
<protein>
    <recommendedName>
        <fullName evidence="6">ABC transmembrane type-2 domain-containing protein</fullName>
    </recommendedName>
</protein>
<dbReference type="EMBL" id="UOFC01000196">
    <property type="protein sequence ID" value="VAW48273.1"/>
    <property type="molecule type" value="Genomic_DNA"/>
</dbReference>
<dbReference type="PIRSF" id="PIRSF006648">
    <property type="entry name" value="DrrB"/>
    <property type="match status" value="1"/>
</dbReference>
<dbReference type="Pfam" id="PF12698">
    <property type="entry name" value="ABC2_membrane_3"/>
    <property type="match status" value="1"/>
</dbReference>